<sequence length="419" mass="46225">MKIIDQLKSRLKGSPKGTFLAISLAIVVIGMFILNTFGDQSGRTVQKDGLIGEVPSPNPDGDLVVSKLEHYERLSRELLNENLSNGVQTDTPSWGDSLEEQWALHEPGSYGRDRPITSAQEQIYDRLEQIGRLIKDPEPMVPQDDYAKLTYMAGSSMPTSPQDASIKQLEGIMADFTRSDGQDEELQQLGVLLDKIQMIQDPSRIPMDDGMEGIARRPAVHSVFRPDPGISDLTLDTPDRMGEKGAFQNIELEGIETTGDNSFRAMVEMDQLVQHGSILRLRLLDDLTTAGLRFEKQSLLFGECSISQGRLRVRISSLYKGGKILPVNLEAHDLDGMLGLYVPGTLLSEPGANTLQQQVNNIAISDLENPGVGRWYSKVAGIGVDAARKVLSKRPGNRKIRIRAGHQLLLVDSESENIK</sequence>
<proteinExistence type="predicted"/>
<organism evidence="3 4">
    <name type="scientific">Sphingobacterium tenebrionis</name>
    <dbReference type="NCBI Taxonomy" id="3111775"/>
    <lineage>
        <taxon>Bacteria</taxon>
        <taxon>Pseudomonadati</taxon>
        <taxon>Bacteroidota</taxon>
        <taxon>Sphingobacteriia</taxon>
        <taxon>Sphingobacteriales</taxon>
        <taxon>Sphingobacteriaceae</taxon>
        <taxon>Sphingobacterium</taxon>
    </lineage>
</organism>
<dbReference type="RefSeq" id="WP_336557199.1">
    <property type="nucleotide sequence ID" value="NZ_JAYLLN010000003.1"/>
</dbReference>
<dbReference type="EMBL" id="JAYLLN010000003">
    <property type="protein sequence ID" value="MEI5983759.1"/>
    <property type="molecule type" value="Genomic_DNA"/>
</dbReference>
<dbReference type="Pfam" id="PF12508">
    <property type="entry name" value="Transposon_TraM"/>
    <property type="match status" value="1"/>
</dbReference>
<dbReference type="Proteomes" id="UP001363035">
    <property type="component" value="Unassembled WGS sequence"/>
</dbReference>
<evidence type="ECO:0000259" key="2">
    <source>
        <dbReference type="Pfam" id="PF12508"/>
    </source>
</evidence>
<keyword evidence="4" id="KW-1185">Reference proteome</keyword>
<feature type="domain" description="Conjugative transposon TraM C-terminal" evidence="2">
    <location>
        <begin position="264"/>
        <end position="411"/>
    </location>
</feature>
<comment type="caution">
    <text evidence="3">The sequence shown here is derived from an EMBL/GenBank/DDBJ whole genome shotgun (WGS) entry which is preliminary data.</text>
</comment>
<feature type="transmembrane region" description="Helical" evidence="1">
    <location>
        <begin position="20"/>
        <end position="38"/>
    </location>
</feature>
<evidence type="ECO:0000256" key="1">
    <source>
        <dbReference type="SAM" id="Phobius"/>
    </source>
</evidence>
<name>A0ABU8I201_9SPHI</name>
<dbReference type="InterPro" id="IPR055407">
    <property type="entry name" value="TraM_C"/>
</dbReference>
<evidence type="ECO:0000313" key="4">
    <source>
        <dbReference type="Proteomes" id="UP001363035"/>
    </source>
</evidence>
<gene>
    <name evidence="3" type="primary">traM</name>
    <name evidence="3" type="ORF">VJ786_02465</name>
</gene>
<evidence type="ECO:0000313" key="3">
    <source>
        <dbReference type="EMBL" id="MEI5983759.1"/>
    </source>
</evidence>
<accession>A0ABU8I201</accession>
<keyword evidence="1" id="KW-0472">Membrane</keyword>
<reference evidence="3 4" key="1">
    <citation type="submission" date="2024-01" db="EMBL/GenBank/DDBJ databases">
        <title>Sphingobacterium tenebrionis sp. nov., a novel endophyte isolated from tenebrio molitor intestines.</title>
        <authorList>
            <person name="Zhang C."/>
        </authorList>
    </citation>
    <scope>NUCLEOTIDE SEQUENCE [LARGE SCALE GENOMIC DNA]</scope>
    <source>
        <strain evidence="3 4">PU5-4</strain>
    </source>
</reference>
<keyword evidence="1" id="KW-1133">Transmembrane helix</keyword>
<keyword evidence="1" id="KW-0812">Transmembrane</keyword>
<protein>
    <submittedName>
        <fullName evidence="3">Conjugative transposon protein TraM</fullName>
    </submittedName>
</protein>